<reference evidence="2 3" key="1">
    <citation type="submission" date="2024-01" db="EMBL/GenBank/DDBJ databases">
        <title>The genomes of 5 underutilized Papilionoideae crops provide insights into root nodulation and disease resistanc.</title>
        <authorList>
            <person name="Jiang F."/>
        </authorList>
    </citation>
    <scope>NUCLEOTIDE SEQUENCE [LARGE SCALE GENOMIC DNA]</scope>
    <source>
        <strain evidence="2">DUOXIRENSHENG_FW03</strain>
        <tissue evidence="2">Leaves</tissue>
    </source>
</reference>
<accession>A0AAN9XHU3</accession>
<evidence type="ECO:0000313" key="2">
    <source>
        <dbReference type="EMBL" id="KAK7392755.1"/>
    </source>
</evidence>
<dbReference type="SUPFAM" id="SSF52047">
    <property type="entry name" value="RNI-like"/>
    <property type="match status" value="1"/>
</dbReference>
<protein>
    <recommendedName>
        <fullName evidence="1">F-box domain-containing protein</fullName>
    </recommendedName>
</protein>
<sequence>METMYTIDHKEVDFDIVVGLGFLHNGMSHIAEYSLFHRFKTTLISGSQCLLSLYLFDLTMKSKRQTTSESEEEEDERDMLNELPEGVILHIMKFMDAKHAVQTCVLSKRWKELWKHLTTLSFSHEFHRTVISYNKFVPRVLSNRNSSLSLQNLDIWAFDLQSPNLLDFVTQYALLHSVEHLAVTINIVSHHFFSLIFSSLTLTYLKLCITSLAPTLELPCFLRLPSLKSLHLDNVCFTASVNGCADPFSSCGSLDSLVIENCFLHNDAKVLWVSNSNLCSLTLGNTILKGPDKIQLSTPNLRFLSVVCDPVPQLSLRSFSFLEQVYIDVQIKTYFHTYYVEKSYSALVSLLQVIADYVKILILSSSTIEILNGLLTSDSKITQLPCFAQLKSLKLKGRSSSKMSEKEVSRIVEYLLPKSSVAKVVVTNC</sequence>
<dbReference type="PANTHER" id="PTHR32212">
    <property type="entry name" value="CYCLIN-LIKE F-BOX"/>
    <property type="match status" value="1"/>
</dbReference>
<proteinExistence type="predicted"/>
<gene>
    <name evidence="2" type="ORF">VNO78_21202</name>
</gene>
<dbReference type="InterPro" id="IPR001810">
    <property type="entry name" value="F-box_dom"/>
</dbReference>
<keyword evidence="3" id="KW-1185">Reference proteome</keyword>
<dbReference type="InterPro" id="IPR036047">
    <property type="entry name" value="F-box-like_dom_sf"/>
</dbReference>
<evidence type="ECO:0000259" key="1">
    <source>
        <dbReference type="PROSITE" id="PS50181"/>
    </source>
</evidence>
<dbReference type="Proteomes" id="UP001386955">
    <property type="component" value="Unassembled WGS sequence"/>
</dbReference>
<organism evidence="2 3">
    <name type="scientific">Psophocarpus tetragonolobus</name>
    <name type="common">Winged bean</name>
    <name type="synonym">Dolichos tetragonolobus</name>
    <dbReference type="NCBI Taxonomy" id="3891"/>
    <lineage>
        <taxon>Eukaryota</taxon>
        <taxon>Viridiplantae</taxon>
        <taxon>Streptophyta</taxon>
        <taxon>Embryophyta</taxon>
        <taxon>Tracheophyta</taxon>
        <taxon>Spermatophyta</taxon>
        <taxon>Magnoliopsida</taxon>
        <taxon>eudicotyledons</taxon>
        <taxon>Gunneridae</taxon>
        <taxon>Pentapetalae</taxon>
        <taxon>rosids</taxon>
        <taxon>fabids</taxon>
        <taxon>Fabales</taxon>
        <taxon>Fabaceae</taxon>
        <taxon>Papilionoideae</taxon>
        <taxon>50 kb inversion clade</taxon>
        <taxon>NPAAA clade</taxon>
        <taxon>indigoferoid/millettioid clade</taxon>
        <taxon>Phaseoleae</taxon>
        <taxon>Psophocarpus</taxon>
    </lineage>
</organism>
<dbReference type="PROSITE" id="PS50181">
    <property type="entry name" value="FBOX"/>
    <property type="match status" value="1"/>
</dbReference>
<dbReference type="Pfam" id="PF00646">
    <property type="entry name" value="F-box"/>
    <property type="match status" value="1"/>
</dbReference>
<dbReference type="AlphaFoldDB" id="A0AAN9XHU3"/>
<evidence type="ECO:0000313" key="3">
    <source>
        <dbReference type="Proteomes" id="UP001386955"/>
    </source>
</evidence>
<name>A0AAN9XHU3_PSOTE</name>
<comment type="caution">
    <text evidence="2">The sequence shown here is derived from an EMBL/GenBank/DDBJ whole genome shotgun (WGS) entry which is preliminary data.</text>
</comment>
<dbReference type="SUPFAM" id="SSF81383">
    <property type="entry name" value="F-box domain"/>
    <property type="match status" value="1"/>
</dbReference>
<feature type="domain" description="F-box" evidence="1">
    <location>
        <begin position="77"/>
        <end position="129"/>
    </location>
</feature>
<dbReference type="PANTHER" id="PTHR32212:SF267">
    <property type="entry name" value="F-BOX_RNI_FBD-LIKE DOMAIN PROTEIN"/>
    <property type="match status" value="1"/>
</dbReference>
<dbReference type="Gene3D" id="1.20.1280.50">
    <property type="match status" value="1"/>
</dbReference>
<dbReference type="EMBL" id="JAYMYS010000005">
    <property type="protein sequence ID" value="KAK7392755.1"/>
    <property type="molecule type" value="Genomic_DNA"/>
</dbReference>